<proteinExistence type="predicted"/>
<accession>J0LE65</accession>
<dbReference type="SUPFAM" id="SSF81383">
    <property type="entry name" value="F-box domain"/>
    <property type="match status" value="1"/>
</dbReference>
<dbReference type="Proteomes" id="UP000006514">
    <property type="component" value="Unassembled WGS sequence"/>
</dbReference>
<feature type="domain" description="F-box" evidence="1">
    <location>
        <begin position="50"/>
        <end position="97"/>
    </location>
</feature>
<dbReference type="InterPro" id="IPR001810">
    <property type="entry name" value="F-box_dom"/>
</dbReference>
<dbReference type="InParanoid" id="J0LE65"/>
<name>J0LE65_AURST</name>
<dbReference type="PROSITE" id="PS50181">
    <property type="entry name" value="FBOX"/>
    <property type="match status" value="1"/>
</dbReference>
<keyword evidence="3" id="KW-1185">Reference proteome</keyword>
<evidence type="ECO:0000313" key="2">
    <source>
        <dbReference type="EMBL" id="EJD35116.1"/>
    </source>
</evidence>
<gene>
    <name evidence="2" type="ORF">AURDEDRAFT_175841</name>
</gene>
<dbReference type="EMBL" id="JH687904">
    <property type="protein sequence ID" value="EJD35116.1"/>
    <property type="molecule type" value="Genomic_DNA"/>
</dbReference>
<evidence type="ECO:0000259" key="1">
    <source>
        <dbReference type="PROSITE" id="PS50181"/>
    </source>
</evidence>
<organism evidence="2 3">
    <name type="scientific">Auricularia subglabra (strain TFB-10046 / SS5)</name>
    <name type="common">White-rot fungus</name>
    <name type="synonym">Auricularia delicata (strain TFB10046)</name>
    <dbReference type="NCBI Taxonomy" id="717982"/>
    <lineage>
        <taxon>Eukaryota</taxon>
        <taxon>Fungi</taxon>
        <taxon>Dikarya</taxon>
        <taxon>Basidiomycota</taxon>
        <taxon>Agaricomycotina</taxon>
        <taxon>Agaricomycetes</taxon>
        <taxon>Auriculariales</taxon>
        <taxon>Auriculariaceae</taxon>
        <taxon>Auricularia</taxon>
    </lineage>
</organism>
<dbReference type="InterPro" id="IPR036047">
    <property type="entry name" value="F-box-like_dom_sf"/>
</dbReference>
<reference evidence="3" key="1">
    <citation type="journal article" date="2012" name="Science">
        <title>The Paleozoic origin of enzymatic lignin decomposition reconstructed from 31 fungal genomes.</title>
        <authorList>
            <person name="Floudas D."/>
            <person name="Binder M."/>
            <person name="Riley R."/>
            <person name="Barry K."/>
            <person name="Blanchette R.A."/>
            <person name="Henrissat B."/>
            <person name="Martinez A.T."/>
            <person name="Otillar R."/>
            <person name="Spatafora J.W."/>
            <person name="Yadav J.S."/>
            <person name="Aerts A."/>
            <person name="Benoit I."/>
            <person name="Boyd A."/>
            <person name="Carlson A."/>
            <person name="Copeland A."/>
            <person name="Coutinho P.M."/>
            <person name="de Vries R.P."/>
            <person name="Ferreira P."/>
            <person name="Findley K."/>
            <person name="Foster B."/>
            <person name="Gaskell J."/>
            <person name="Glotzer D."/>
            <person name="Gorecki P."/>
            <person name="Heitman J."/>
            <person name="Hesse C."/>
            <person name="Hori C."/>
            <person name="Igarashi K."/>
            <person name="Jurgens J.A."/>
            <person name="Kallen N."/>
            <person name="Kersten P."/>
            <person name="Kohler A."/>
            <person name="Kuees U."/>
            <person name="Kumar T.K.A."/>
            <person name="Kuo A."/>
            <person name="LaButti K."/>
            <person name="Larrondo L.F."/>
            <person name="Lindquist E."/>
            <person name="Ling A."/>
            <person name="Lombard V."/>
            <person name="Lucas S."/>
            <person name="Lundell T."/>
            <person name="Martin R."/>
            <person name="McLaughlin D.J."/>
            <person name="Morgenstern I."/>
            <person name="Morin E."/>
            <person name="Murat C."/>
            <person name="Nagy L.G."/>
            <person name="Nolan M."/>
            <person name="Ohm R.A."/>
            <person name="Patyshakuliyeva A."/>
            <person name="Rokas A."/>
            <person name="Ruiz-Duenas F.J."/>
            <person name="Sabat G."/>
            <person name="Salamov A."/>
            <person name="Samejima M."/>
            <person name="Schmutz J."/>
            <person name="Slot J.C."/>
            <person name="St John F."/>
            <person name="Stenlid J."/>
            <person name="Sun H."/>
            <person name="Sun S."/>
            <person name="Syed K."/>
            <person name="Tsang A."/>
            <person name="Wiebenga A."/>
            <person name="Young D."/>
            <person name="Pisabarro A."/>
            <person name="Eastwood D.C."/>
            <person name="Martin F."/>
            <person name="Cullen D."/>
            <person name="Grigoriev I.V."/>
            <person name="Hibbett D.S."/>
        </authorList>
    </citation>
    <scope>NUCLEOTIDE SEQUENCE [LARGE SCALE GENOMIC DNA]</scope>
    <source>
        <strain evidence="3">TFB10046</strain>
    </source>
</reference>
<protein>
    <recommendedName>
        <fullName evidence="1">F-box domain-containing protein</fullName>
    </recommendedName>
</protein>
<evidence type="ECO:0000313" key="3">
    <source>
        <dbReference type="Proteomes" id="UP000006514"/>
    </source>
</evidence>
<dbReference type="AlphaFoldDB" id="J0LE65"/>
<dbReference type="KEGG" id="adl:AURDEDRAFT_175841"/>
<sequence length="504" mass="55305">MASTNADSQSPLCAAFQGLKVGAESSAPRNADTVSAQSAPVQACDKASQPVLWGRLPPELKLETARWLPPAQLAKLLRVSRGIRALMLSDTSLWATIPDPTALSNDALRGAYLDTMLARSGCRPLSLEWRDPCESSRRAYPIRDAILRALPRVRKLSLQCLYFKAGPGTFWTAETPLLEELTVTDARGRPCDVDISAPVWSGSTVPRLRALRLGEVCFYGPPLQPFASVVHLEARLPGGWSGWGPKAPLPIPEPPSSLRHVRLHGTDRGTSPTQVMRDWSASHHVRLLEIFSDEGRPLQFAVDFLSSTDPAGLWSAFFVPAAGSTDPAGPARAVLRGARATVVVWSETGFKQASRLSWEGNNRTLVDRVQTLTVSDGAISVIFRHRFRFPALRALTIVNGELHIPYLHSSGGDVLDAPLLEELAVEVAHAETVLLHVPQFVARIRHDRRLREIVIRLPDTLDRLAPEIESASTELARAADVVRFEFCSAHRFRQDPCPDLDSQL</sequence>